<reference evidence="1 2" key="1">
    <citation type="journal article" date="2012" name="Appl. Environ. Microbiol.">
        <title>Short-read sequencing for genomic analysis of the brown rot fungus Fibroporia radiculosa.</title>
        <authorList>
            <person name="Tang J.D."/>
            <person name="Perkins A.D."/>
            <person name="Sonstegard T.S."/>
            <person name="Schroeder S.G."/>
            <person name="Burgess S.C."/>
            <person name="Diehl S.V."/>
        </authorList>
    </citation>
    <scope>NUCLEOTIDE SEQUENCE [LARGE SCALE GENOMIC DNA]</scope>
    <source>
        <strain evidence="1 2">TFFH 294</strain>
    </source>
</reference>
<name>J4I9F5_9APHY</name>
<sequence>MTETIALRGPSAFGGVSFSSFYASTLADTNMFISDHIDHLEAL</sequence>
<evidence type="ECO:0000313" key="1">
    <source>
        <dbReference type="EMBL" id="CCM01071.1"/>
    </source>
</evidence>
<dbReference type="AlphaFoldDB" id="J4I9F5"/>
<accession>J4I9F5</accession>
<organism evidence="1 2">
    <name type="scientific">Fibroporia radiculosa</name>
    <dbReference type="NCBI Taxonomy" id="599839"/>
    <lineage>
        <taxon>Eukaryota</taxon>
        <taxon>Fungi</taxon>
        <taxon>Dikarya</taxon>
        <taxon>Basidiomycota</taxon>
        <taxon>Agaricomycotina</taxon>
        <taxon>Agaricomycetes</taxon>
        <taxon>Polyporales</taxon>
        <taxon>Fibroporiaceae</taxon>
        <taxon>Fibroporia</taxon>
    </lineage>
</organism>
<dbReference type="Proteomes" id="UP000006352">
    <property type="component" value="Unassembled WGS sequence"/>
</dbReference>
<dbReference type="EMBL" id="HE797015">
    <property type="protein sequence ID" value="CCM01071.1"/>
    <property type="molecule type" value="Genomic_DNA"/>
</dbReference>
<dbReference type="InParanoid" id="J4I9F5"/>
<dbReference type="GeneID" id="24095982"/>
<gene>
    <name evidence="1" type="ORF">FIBRA_03119</name>
</gene>
<dbReference type="RefSeq" id="XP_012180354.1">
    <property type="nucleotide sequence ID" value="XM_012324964.1"/>
</dbReference>
<keyword evidence="2" id="KW-1185">Reference proteome</keyword>
<protein>
    <submittedName>
        <fullName evidence="1">Uncharacterized protein</fullName>
    </submittedName>
</protein>
<proteinExistence type="predicted"/>
<evidence type="ECO:0000313" key="2">
    <source>
        <dbReference type="Proteomes" id="UP000006352"/>
    </source>
</evidence>
<dbReference type="HOGENOM" id="CLU_3242141_0_0_1"/>